<evidence type="ECO:0000256" key="1">
    <source>
        <dbReference type="SAM" id="MobiDB-lite"/>
    </source>
</evidence>
<dbReference type="VEuPathDB" id="PlasmoDB:PY17X_0835000"/>
<dbReference type="Proteomes" id="UP000072874">
    <property type="component" value="Chromosome 8"/>
</dbReference>
<dbReference type="VEuPathDB" id="PlasmoDB:PY06883"/>
<dbReference type="OMA" id="NKYYLDM"/>
<evidence type="ECO:0000313" key="5">
    <source>
        <dbReference type="Proteomes" id="UP000072904"/>
    </source>
</evidence>
<reference evidence="2" key="2">
    <citation type="submission" date="2014-05" db="EMBL/GenBank/DDBJ databases">
        <authorList>
            <person name="Aslett A.Martin."/>
            <person name="De Silva Nishadi"/>
        </authorList>
    </citation>
    <scope>NUCLEOTIDE SEQUENCE</scope>
    <source>
        <strain evidence="2">YM</strain>
    </source>
</reference>
<protein>
    <submittedName>
        <fullName evidence="2">Uncharacterized protein</fullName>
    </submittedName>
</protein>
<reference evidence="3" key="4">
    <citation type="submission" date="2019-05" db="EMBL/GenBank/DDBJ databases">
        <authorList>
            <consortium name="Pathogen Informatics"/>
        </authorList>
    </citation>
    <scope>NUCLEOTIDE SEQUENCE</scope>
    <source>
        <strain evidence="3">17X</strain>
    </source>
</reference>
<sequence>MTINRILINHDDPLIEKKGKKKNSINKSEEEGGYMSNESYNSSEFVFNFKNNITDCFEEKNKGLFKLSFDKKCYESDNINDNIMDDIHNKTYSKNYKDKDIDKPDFIKDGKRQLSEEKDEIINNLKSHIIHVTKKFEKKLNSLENIQKDNFQLEQIYKNKYYLDMKKEKTKMVQIMFENDELLKKVHYYDELFQKLKKKIRCIFKDIYTLIGCFEISENMNFMLNNMKDISLLIESMKHIKIEHNEYDRDKKAKLLINNFDDIKDKYKEKEENHSIKQSFRSANTSNKNKNYNSHCETKKKDKKQNYCVNKDMYLRSDSFLRYESPQSKNVNIVDSVNYKKPIKDKYTIKRKGNNTNLKSGHINNAINAKRKDKITNFTIQLKNIPLENSDNILSLLRKTRKFNYLLRNSFKHGIEKGIS</sequence>
<evidence type="ECO:0000313" key="3">
    <source>
        <dbReference type="EMBL" id="VTZ77698.1"/>
    </source>
</evidence>
<reference evidence="4 5" key="1">
    <citation type="journal article" date="2014" name="BMC Biol.">
        <title>A comprehensive evaluation of rodent malaria parasite genomes and gene expression.</title>
        <authorList>
            <person name="Otto T.D."/>
            <person name="Bohme U."/>
            <person name="Jackson A.P."/>
            <person name="Hunt M."/>
            <person name="Franke-Fayard B."/>
            <person name="Hoeijmakers W.A."/>
            <person name="Religa A.A."/>
            <person name="Robertson L."/>
            <person name="Sanders M."/>
            <person name="Ogun S.A."/>
            <person name="Cunningham D."/>
            <person name="Erhart A."/>
            <person name="Billker O."/>
            <person name="Khan S.M."/>
            <person name="Stunnenberg H.G."/>
            <person name="Langhorne J."/>
            <person name="Holder A.A."/>
            <person name="Waters A.P."/>
            <person name="Newbold C.I."/>
            <person name="Pain A."/>
            <person name="Berriman M."/>
            <person name="Janse C.J."/>
        </authorList>
    </citation>
    <scope>NUCLEOTIDE SEQUENCE [LARGE SCALE GENOMIC DNA]</scope>
    <source>
        <strain evidence="3 4">17X</strain>
        <strain evidence="2 5">YM</strain>
    </source>
</reference>
<organism evidence="2 5">
    <name type="scientific">Plasmodium yoelii</name>
    <dbReference type="NCBI Taxonomy" id="5861"/>
    <lineage>
        <taxon>Eukaryota</taxon>
        <taxon>Sar</taxon>
        <taxon>Alveolata</taxon>
        <taxon>Apicomplexa</taxon>
        <taxon>Aconoidasida</taxon>
        <taxon>Haemosporida</taxon>
        <taxon>Plasmodiidae</taxon>
        <taxon>Plasmodium</taxon>
        <taxon>Plasmodium (Vinckeia)</taxon>
    </lineage>
</organism>
<dbReference type="EMBL" id="LK934636">
    <property type="protein sequence ID" value="CDU17709.1"/>
    <property type="molecule type" value="Genomic_DNA"/>
</dbReference>
<name>A0A078K6S4_PLAYE</name>
<gene>
    <name evidence="3" type="ORF">PY17X_0835000</name>
    <name evidence="2" type="ORF">PYYM_0834700</name>
</gene>
<reference evidence="3" key="3">
    <citation type="submission" date="2014-05" db="EMBL/GenBank/DDBJ databases">
        <authorList>
            <person name="Aslett M.A."/>
            <person name="De Silva N."/>
        </authorList>
    </citation>
    <scope>NUCLEOTIDE SEQUENCE</scope>
    <source>
        <strain evidence="3">17X</strain>
    </source>
</reference>
<proteinExistence type="predicted"/>
<dbReference type="RefSeq" id="XP_727634.2">
    <property type="nucleotide sequence ID" value="XM_722541.2"/>
</dbReference>
<evidence type="ECO:0000313" key="2">
    <source>
        <dbReference type="EMBL" id="CDU17709.1"/>
    </source>
</evidence>
<dbReference type="Proteomes" id="UP000072904">
    <property type="component" value="Chromosome 8"/>
</dbReference>
<dbReference type="EMBL" id="LM993662">
    <property type="protein sequence ID" value="VTZ77698.1"/>
    <property type="molecule type" value="Genomic_DNA"/>
</dbReference>
<feature type="compositionally biased region" description="Polar residues" evidence="1">
    <location>
        <begin position="276"/>
        <end position="295"/>
    </location>
</feature>
<evidence type="ECO:0000313" key="4">
    <source>
        <dbReference type="Proteomes" id="UP000072874"/>
    </source>
</evidence>
<dbReference type="AlphaFoldDB" id="A0A078K6S4"/>
<feature type="region of interest" description="Disordered" evidence="1">
    <location>
        <begin position="274"/>
        <end position="297"/>
    </location>
</feature>
<dbReference type="OrthoDB" id="371390at2759"/>
<accession>A0A078K6S4</accession>
<dbReference type="VEuPathDB" id="PlasmoDB:Py17XNL_000801906"/>
<dbReference type="VEuPathDB" id="PlasmoDB:PYYM_0834700"/>
<dbReference type="KEGG" id="pyo:PY17X_0835000"/>
<dbReference type="GeneID" id="3854079"/>